<dbReference type="RefSeq" id="XP_008805917.1">
    <property type="nucleotide sequence ID" value="XM_008807695.1"/>
</dbReference>
<reference evidence="3" key="1">
    <citation type="journal article" date="2019" name="Nat. Commun.">
        <title>Genome-wide association mapping of date palm fruit traits.</title>
        <authorList>
            <person name="Hazzouri K.M."/>
            <person name="Gros-Balthazard M."/>
            <person name="Flowers J.M."/>
            <person name="Copetti D."/>
            <person name="Lemansour A."/>
            <person name="Lebrun M."/>
            <person name="Masmoudi K."/>
            <person name="Ferrand S."/>
            <person name="Dhar M.I."/>
            <person name="Fresquez Z.A."/>
            <person name="Rosas U."/>
            <person name="Zhang J."/>
            <person name="Talag J."/>
            <person name="Lee S."/>
            <person name="Kudrna D."/>
            <person name="Powell R.F."/>
            <person name="Leitch I.J."/>
            <person name="Krueger R.R."/>
            <person name="Wing R.A."/>
            <person name="Amiri K.M.A."/>
            <person name="Purugganan M.D."/>
        </authorList>
    </citation>
    <scope>NUCLEOTIDE SEQUENCE [LARGE SCALE GENOMIC DNA]</scope>
    <source>
        <strain evidence="3">cv. Khalas</strain>
    </source>
</reference>
<evidence type="ECO:0000256" key="1">
    <source>
        <dbReference type="SAM" id="Coils"/>
    </source>
</evidence>
<dbReference type="PANTHER" id="PTHR33868">
    <property type="entry name" value="EXPRESSED PROTEIN"/>
    <property type="match status" value="1"/>
</dbReference>
<accession>A0A8B7CTT4</accession>
<dbReference type="AlphaFoldDB" id="A0A8B7CTT4"/>
<keyword evidence="2" id="KW-1133">Transmembrane helix</keyword>
<evidence type="ECO:0000256" key="2">
    <source>
        <dbReference type="SAM" id="Phobius"/>
    </source>
</evidence>
<feature type="coiled-coil region" evidence="1">
    <location>
        <begin position="101"/>
        <end position="128"/>
    </location>
</feature>
<sequence>MDEKPASRPPTKKGWFDWQFEHHDKEMLMGFEFSNRTSGAADLLQNCDLPPPLKLFSSIEDDDKKNKISTPLLWLTKDDIDPGSRANQWDDEWGLDHGGENSSLLRALRRSQTRAREAEKAASLANARNEQMAALLLEKSLRLSAHRQWVALLEVEVSMLQEKMLWSETEEHGEGDAVPASATWCLALALCLGVGGVGFALGRCLF</sequence>
<dbReference type="Proteomes" id="UP000228380">
    <property type="component" value="Chromosome 15"/>
</dbReference>
<evidence type="ECO:0000313" key="4">
    <source>
        <dbReference type="RefSeq" id="XP_008805917.1"/>
    </source>
</evidence>
<dbReference type="KEGG" id="pda:103718746"/>
<evidence type="ECO:0000313" key="3">
    <source>
        <dbReference type="Proteomes" id="UP000228380"/>
    </source>
</evidence>
<feature type="transmembrane region" description="Helical" evidence="2">
    <location>
        <begin position="181"/>
        <end position="201"/>
    </location>
</feature>
<keyword evidence="2" id="KW-0472">Membrane</keyword>
<keyword evidence="1" id="KW-0175">Coiled coil</keyword>
<gene>
    <name evidence="4" type="primary">LOC103718746</name>
</gene>
<dbReference type="OrthoDB" id="1673621at2759"/>
<protein>
    <submittedName>
        <fullName evidence="4">Uncharacterized protein LOC103718746</fullName>
    </submittedName>
</protein>
<dbReference type="GeneID" id="103718746"/>
<proteinExistence type="predicted"/>
<reference evidence="4" key="2">
    <citation type="submission" date="2025-08" db="UniProtKB">
        <authorList>
            <consortium name="RefSeq"/>
        </authorList>
    </citation>
    <scope>IDENTIFICATION</scope>
    <source>
        <tissue evidence="4">Young leaves</tissue>
    </source>
</reference>
<name>A0A8B7CTT4_PHODC</name>
<keyword evidence="2" id="KW-0812">Transmembrane</keyword>
<organism evidence="3 4">
    <name type="scientific">Phoenix dactylifera</name>
    <name type="common">Date palm</name>
    <dbReference type="NCBI Taxonomy" id="42345"/>
    <lineage>
        <taxon>Eukaryota</taxon>
        <taxon>Viridiplantae</taxon>
        <taxon>Streptophyta</taxon>
        <taxon>Embryophyta</taxon>
        <taxon>Tracheophyta</taxon>
        <taxon>Spermatophyta</taxon>
        <taxon>Magnoliopsida</taxon>
        <taxon>Liliopsida</taxon>
        <taxon>Arecaceae</taxon>
        <taxon>Coryphoideae</taxon>
        <taxon>Phoeniceae</taxon>
        <taxon>Phoenix</taxon>
    </lineage>
</organism>
<keyword evidence="3" id="KW-1185">Reference proteome</keyword>
<dbReference type="PANTHER" id="PTHR33868:SF10">
    <property type="entry name" value="OS08G0483100 PROTEIN"/>
    <property type="match status" value="1"/>
</dbReference>